<feature type="compositionally biased region" description="Basic and acidic residues" evidence="2">
    <location>
        <begin position="178"/>
        <end position="192"/>
    </location>
</feature>
<name>A0A660S6N9_UNCT6</name>
<gene>
    <name evidence="4" type="ORF">DRP44_05890</name>
</gene>
<dbReference type="SMART" id="SM00028">
    <property type="entry name" value="TPR"/>
    <property type="match status" value="2"/>
</dbReference>
<dbReference type="AlphaFoldDB" id="A0A660S6N9"/>
<keyword evidence="1" id="KW-0802">TPR repeat</keyword>
<feature type="region of interest" description="Disordered" evidence="2">
    <location>
        <begin position="138"/>
        <end position="192"/>
    </location>
</feature>
<sequence length="224" mass="25975">MKRILFLLGLILLFSGFGDGDAINNNRGNGYFNKGDYKKAAQMYDKIKDKRNRFIAEYNRGNALIKSGDLKTGLNLLADVAENGDTNIASKAYYNMGNALFNAQKYKEAVNMYVNSLKLKPDFNNAKYNLEKTLRLIKKNKQKNKNNSHKNKRNKQNKNKKKQNKQNGNQNNKRKNKNQRENASRPKMSKKEAERILNALMRNRKKAKKDSTALKKFLSPRYTW</sequence>
<evidence type="ECO:0000256" key="3">
    <source>
        <dbReference type="SAM" id="SignalP"/>
    </source>
</evidence>
<dbReference type="SUPFAM" id="SSF48452">
    <property type="entry name" value="TPR-like"/>
    <property type="match status" value="1"/>
</dbReference>
<reference evidence="4 5" key="1">
    <citation type="submission" date="2018-06" db="EMBL/GenBank/DDBJ databases">
        <title>Extensive metabolic versatility and redundancy in microbially diverse, dynamic hydrothermal sediments.</title>
        <authorList>
            <person name="Dombrowski N."/>
            <person name="Teske A."/>
            <person name="Baker B.J."/>
        </authorList>
    </citation>
    <scope>NUCLEOTIDE SEQUENCE [LARGE SCALE GENOMIC DNA]</scope>
    <source>
        <strain evidence="4">B35_G9</strain>
    </source>
</reference>
<dbReference type="PROSITE" id="PS50005">
    <property type="entry name" value="TPR"/>
    <property type="match status" value="1"/>
</dbReference>
<feature type="compositionally biased region" description="Basic residues" evidence="2">
    <location>
        <begin position="138"/>
        <end position="164"/>
    </location>
</feature>
<organism evidence="4 5">
    <name type="scientific">candidate division TA06 bacterium</name>
    <dbReference type="NCBI Taxonomy" id="2250710"/>
    <lineage>
        <taxon>Bacteria</taxon>
        <taxon>Bacteria division TA06</taxon>
    </lineage>
</organism>
<proteinExistence type="predicted"/>
<evidence type="ECO:0000256" key="1">
    <source>
        <dbReference type="PROSITE-ProRule" id="PRU00339"/>
    </source>
</evidence>
<dbReference type="Proteomes" id="UP000282321">
    <property type="component" value="Unassembled WGS sequence"/>
</dbReference>
<keyword evidence="3" id="KW-0732">Signal</keyword>
<dbReference type="PROSITE" id="PS50293">
    <property type="entry name" value="TPR_REGION"/>
    <property type="match status" value="1"/>
</dbReference>
<feature type="signal peptide" evidence="3">
    <location>
        <begin position="1"/>
        <end position="22"/>
    </location>
</feature>
<protein>
    <recommendedName>
        <fullName evidence="6">Tetratricopeptide repeat protein</fullName>
    </recommendedName>
</protein>
<dbReference type="Pfam" id="PF00515">
    <property type="entry name" value="TPR_1"/>
    <property type="match status" value="1"/>
</dbReference>
<accession>A0A660S6N9</accession>
<feature type="chain" id="PRO_5024945265" description="Tetratricopeptide repeat protein" evidence="3">
    <location>
        <begin position="23"/>
        <end position="224"/>
    </location>
</feature>
<dbReference type="InterPro" id="IPR011990">
    <property type="entry name" value="TPR-like_helical_dom_sf"/>
</dbReference>
<evidence type="ECO:0000256" key="2">
    <source>
        <dbReference type="SAM" id="MobiDB-lite"/>
    </source>
</evidence>
<evidence type="ECO:0000313" key="4">
    <source>
        <dbReference type="EMBL" id="RKX65628.1"/>
    </source>
</evidence>
<dbReference type="InterPro" id="IPR019734">
    <property type="entry name" value="TPR_rpt"/>
</dbReference>
<dbReference type="EMBL" id="QNBC01000080">
    <property type="protein sequence ID" value="RKX65628.1"/>
    <property type="molecule type" value="Genomic_DNA"/>
</dbReference>
<evidence type="ECO:0008006" key="6">
    <source>
        <dbReference type="Google" id="ProtNLM"/>
    </source>
</evidence>
<evidence type="ECO:0000313" key="5">
    <source>
        <dbReference type="Proteomes" id="UP000282321"/>
    </source>
</evidence>
<comment type="caution">
    <text evidence="4">The sequence shown here is derived from an EMBL/GenBank/DDBJ whole genome shotgun (WGS) entry which is preliminary data.</text>
</comment>
<feature type="repeat" description="TPR" evidence="1">
    <location>
        <begin position="90"/>
        <end position="123"/>
    </location>
</feature>
<dbReference type="Gene3D" id="1.25.40.10">
    <property type="entry name" value="Tetratricopeptide repeat domain"/>
    <property type="match status" value="2"/>
</dbReference>